<comment type="caution">
    <text evidence="1">The sequence shown here is derived from an EMBL/GenBank/DDBJ whole genome shotgun (WGS) entry which is preliminary data.</text>
</comment>
<evidence type="ECO:0000313" key="2">
    <source>
        <dbReference type="Proteomes" id="UP000037392"/>
    </source>
</evidence>
<dbReference type="Proteomes" id="UP000037392">
    <property type="component" value="Unassembled WGS sequence"/>
</dbReference>
<gene>
    <name evidence="1" type="ORF">HMPREF9470_05030</name>
</gene>
<protein>
    <submittedName>
        <fullName evidence="1">Uncharacterized protein</fullName>
    </submittedName>
</protein>
<proteinExistence type="predicted"/>
<dbReference type="RefSeq" id="WP_048930995.1">
    <property type="nucleotide sequence ID" value="NZ_KQ235884.1"/>
</dbReference>
<dbReference type="AlphaFoldDB" id="A0A0J9BPK0"/>
<organism evidence="1 2">
    <name type="scientific">[Clostridium] citroniae WAL-19142</name>
    <dbReference type="NCBI Taxonomy" id="742734"/>
    <lineage>
        <taxon>Bacteria</taxon>
        <taxon>Bacillati</taxon>
        <taxon>Bacillota</taxon>
        <taxon>Clostridia</taxon>
        <taxon>Lachnospirales</taxon>
        <taxon>Lachnospiraceae</taxon>
        <taxon>Enterocloster</taxon>
    </lineage>
</organism>
<evidence type="ECO:0000313" key="1">
    <source>
        <dbReference type="EMBL" id="KMW14091.1"/>
    </source>
</evidence>
<accession>A0A0J9BPK0</accession>
<sequence length="110" mass="12639">MEKYDIFKSEGGYRVCLATYGDDPIIDKCPWCKTLAGAKAVARDAKFDNETRQYGVFNGEGWMASLPSNDYETDYYNFGSRDEAVKAVISAMEKLGYTREYILYRRKDLL</sequence>
<dbReference type="PATRIC" id="fig|742734.4.peg.5384"/>
<dbReference type="OrthoDB" id="10001098at2"/>
<name>A0A0J9BPK0_9FIRM</name>
<dbReference type="GeneID" id="93164867"/>
<dbReference type="EMBL" id="ADLK01000042">
    <property type="protein sequence ID" value="KMW14091.1"/>
    <property type="molecule type" value="Genomic_DNA"/>
</dbReference>
<reference evidence="1 2" key="1">
    <citation type="submission" date="2011-04" db="EMBL/GenBank/DDBJ databases">
        <title>The Genome Sequence of Clostridium citroniae WAL-19142.</title>
        <authorList>
            <consortium name="The Broad Institute Genome Sequencing Platform"/>
            <person name="Earl A."/>
            <person name="Ward D."/>
            <person name="Feldgarden M."/>
            <person name="Gevers D."/>
            <person name="Warren Y.A."/>
            <person name="Tyrrell K.L."/>
            <person name="Citron D.M."/>
            <person name="Goldstein E.J."/>
            <person name="Daigneault M."/>
            <person name="Allen-Vercoe E."/>
            <person name="Young S.K."/>
            <person name="Zeng Q."/>
            <person name="Gargeya S."/>
            <person name="Fitzgerald M."/>
            <person name="Haas B."/>
            <person name="Abouelleil A."/>
            <person name="Alvarado L."/>
            <person name="Arachchi H.M."/>
            <person name="Berlin A."/>
            <person name="Brown A."/>
            <person name="Chapman S.B."/>
            <person name="Chen Z."/>
            <person name="Dunbar C."/>
            <person name="Freedman E."/>
            <person name="Gearin G."/>
            <person name="Gellesch M."/>
            <person name="Goldberg J."/>
            <person name="Griggs A."/>
            <person name="Gujja S."/>
            <person name="Heilman E.R."/>
            <person name="Heiman D."/>
            <person name="Howarth C."/>
            <person name="Larson L."/>
            <person name="Lui A."/>
            <person name="MacDonald P.J."/>
            <person name="Mehta T."/>
            <person name="Montmayeur A."/>
            <person name="Murphy C."/>
            <person name="Neiman D."/>
            <person name="Pearson M."/>
            <person name="Priest M."/>
            <person name="Roberts A."/>
            <person name="Saif S."/>
            <person name="Shea T."/>
            <person name="Shenoy N."/>
            <person name="Sisk P."/>
            <person name="Stolte C."/>
            <person name="Sykes S."/>
            <person name="White J."/>
            <person name="Yandava C."/>
            <person name="Wortman J."/>
            <person name="Nusbaum C."/>
            <person name="Birren B."/>
        </authorList>
    </citation>
    <scope>NUCLEOTIDE SEQUENCE [LARGE SCALE GENOMIC DNA]</scope>
    <source>
        <strain evidence="1 2">WAL-19142</strain>
    </source>
</reference>